<evidence type="ECO:0000313" key="3">
    <source>
        <dbReference type="Proteomes" id="UP000233551"/>
    </source>
</evidence>
<keyword evidence="3" id="KW-1185">Reference proteome</keyword>
<dbReference type="Pfam" id="PF14244">
    <property type="entry name" value="Retrotran_gag_3"/>
    <property type="match status" value="1"/>
</dbReference>
<gene>
    <name evidence="2" type="ORF">CRG98_046407</name>
</gene>
<protein>
    <recommendedName>
        <fullName evidence="1">Retrotransposon Copia-like N-terminal domain-containing protein</fullName>
    </recommendedName>
</protein>
<dbReference type="AlphaFoldDB" id="A0A2I0HNQ8"/>
<comment type="caution">
    <text evidence="2">The sequence shown here is derived from an EMBL/GenBank/DDBJ whole genome shotgun (WGS) entry which is preliminary data.</text>
</comment>
<evidence type="ECO:0000259" key="1">
    <source>
        <dbReference type="Pfam" id="PF14244"/>
    </source>
</evidence>
<reference evidence="2 3" key="1">
    <citation type="submission" date="2017-11" db="EMBL/GenBank/DDBJ databases">
        <title>De-novo sequencing of pomegranate (Punica granatum L.) genome.</title>
        <authorList>
            <person name="Akparov Z."/>
            <person name="Amiraslanov A."/>
            <person name="Hajiyeva S."/>
            <person name="Abbasov M."/>
            <person name="Kaur K."/>
            <person name="Hamwieh A."/>
            <person name="Solovyev V."/>
            <person name="Salamov A."/>
            <person name="Braich B."/>
            <person name="Kosarev P."/>
            <person name="Mahmoud A."/>
            <person name="Hajiyev E."/>
            <person name="Babayeva S."/>
            <person name="Izzatullayeva V."/>
            <person name="Mammadov A."/>
            <person name="Mammadov A."/>
            <person name="Sharifova S."/>
            <person name="Ojaghi J."/>
            <person name="Eynullazada K."/>
            <person name="Bayramov B."/>
            <person name="Abdulazimova A."/>
            <person name="Shahmuradov I."/>
        </authorList>
    </citation>
    <scope>NUCLEOTIDE SEQUENCE [LARGE SCALE GENOMIC DNA]</scope>
    <source>
        <strain evidence="3">cv. AG2017</strain>
        <tissue evidence="2">Leaf</tissue>
    </source>
</reference>
<feature type="domain" description="Retrotransposon Copia-like N-terminal" evidence="1">
    <location>
        <begin position="18"/>
        <end position="63"/>
    </location>
</feature>
<organism evidence="2 3">
    <name type="scientific">Punica granatum</name>
    <name type="common">Pomegranate</name>
    <dbReference type="NCBI Taxonomy" id="22663"/>
    <lineage>
        <taxon>Eukaryota</taxon>
        <taxon>Viridiplantae</taxon>
        <taxon>Streptophyta</taxon>
        <taxon>Embryophyta</taxon>
        <taxon>Tracheophyta</taxon>
        <taxon>Spermatophyta</taxon>
        <taxon>Magnoliopsida</taxon>
        <taxon>eudicotyledons</taxon>
        <taxon>Gunneridae</taxon>
        <taxon>Pentapetalae</taxon>
        <taxon>rosids</taxon>
        <taxon>malvids</taxon>
        <taxon>Myrtales</taxon>
        <taxon>Lythraceae</taxon>
        <taxon>Punica</taxon>
    </lineage>
</organism>
<feature type="non-terminal residue" evidence="2">
    <location>
        <position position="74"/>
    </location>
</feature>
<accession>A0A2I0HNQ8</accession>
<dbReference type="PANTHER" id="PTHR37610:SF97">
    <property type="entry name" value="RETROTRANSPOSON GAG DOMAIN-CONTAINING PROTEIN"/>
    <property type="match status" value="1"/>
</dbReference>
<name>A0A2I0HNQ8_PUNGR</name>
<evidence type="ECO:0000313" key="2">
    <source>
        <dbReference type="EMBL" id="PKI33203.1"/>
    </source>
</evidence>
<dbReference type="Proteomes" id="UP000233551">
    <property type="component" value="Unassembled WGS sequence"/>
</dbReference>
<sequence>MSGKGVEHDLFSVYNVNPSDYTGASLINYKLNGSNYLTWSRAMLTALTVKNKIGMVDGTVLRPPEGDPNRAKWD</sequence>
<dbReference type="EMBL" id="PGOL01006877">
    <property type="protein sequence ID" value="PKI33203.1"/>
    <property type="molecule type" value="Genomic_DNA"/>
</dbReference>
<dbReference type="PANTHER" id="PTHR37610">
    <property type="entry name" value="CCHC-TYPE DOMAIN-CONTAINING PROTEIN"/>
    <property type="match status" value="1"/>
</dbReference>
<proteinExistence type="predicted"/>
<dbReference type="InterPro" id="IPR029472">
    <property type="entry name" value="Copia-like_N"/>
</dbReference>